<dbReference type="EMBL" id="KV417559">
    <property type="protein sequence ID" value="KZP19907.1"/>
    <property type="molecule type" value="Genomic_DNA"/>
</dbReference>
<accession>A0A166IK01</accession>
<feature type="region of interest" description="Disordered" evidence="1">
    <location>
        <begin position="39"/>
        <end position="109"/>
    </location>
</feature>
<evidence type="ECO:0000256" key="1">
    <source>
        <dbReference type="SAM" id="MobiDB-lite"/>
    </source>
</evidence>
<feature type="region of interest" description="Disordered" evidence="1">
    <location>
        <begin position="1"/>
        <end position="26"/>
    </location>
</feature>
<gene>
    <name evidence="2" type="ORF">FIBSPDRAFT_892299</name>
</gene>
<organism evidence="2 3">
    <name type="scientific">Athelia psychrophila</name>
    <dbReference type="NCBI Taxonomy" id="1759441"/>
    <lineage>
        <taxon>Eukaryota</taxon>
        <taxon>Fungi</taxon>
        <taxon>Dikarya</taxon>
        <taxon>Basidiomycota</taxon>
        <taxon>Agaricomycotina</taxon>
        <taxon>Agaricomycetes</taxon>
        <taxon>Agaricomycetidae</taxon>
        <taxon>Atheliales</taxon>
        <taxon>Atheliaceae</taxon>
        <taxon>Athelia</taxon>
    </lineage>
</organism>
<protein>
    <submittedName>
        <fullName evidence="2">Uncharacterized protein</fullName>
    </submittedName>
</protein>
<dbReference type="Proteomes" id="UP000076532">
    <property type="component" value="Unassembled WGS sequence"/>
</dbReference>
<reference evidence="2 3" key="1">
    <citation type="journal article" date="2016" name="Mol. Biol. Evol.">
        <title>Comparative Genomics of Early-Diverging Mushroom-Forming Fungi Provides Insights into the Origins of Lignocellulose Decay Capabilities.</title>
        <authorList>
            <person name="Nagy L.G."/>
            <person name="Riley R."/>
            <person name="Tritt A."/>
            <person name="Adam C."/>
            <person name="Daum C."/>
            <person name="Floudas D."/>
            <person name="Sun H."/>
            <person name="Yadav J.S."/>
            <person name="Pangilinan J."/>
            <person name="Larsson K.H."/>
            <person name="Matsuura K."/>
            <person name="Barry K."/>
            <person name="Labutti K."/>
            <person name="Kuo R."/>
            <person name="Ohm R.A."/>
            <person name="Bhattacharya S.S."/>
            <person name="Shirouzu T."/>
            <person name="Yoshinaga Y."/>
            <person name="Martin F.M."/>
            <person name="Grigoriev I.V."/>
            <person name="Hibbett D.S."/>
        </authorList>
    </citation>
    <scope>NUCLEOTIDE SEQUENCE [LARGE SCALE GENOMIC DNA]</scope>
    <source>
        <strain evidence="2 3">CBS 109695</strain>
    </source>
</reference>
<proteinExistence type="predicted"/>
<feature type="compositionally biased region" description="Acidic residues" evidence="1">
    <location>
        <begin position="90"/>
        <end position="109"/>
    </location>
</feature>
<feature type="compositionally biased region" description="Acidic residues" evidence="1">
    <location>
        <begin position="57"/>
        <end position="82"/>
    </location>
</feature>
<evidence type="ECO:0000313" key="3">
    <source>
        <dbReference type="Proteomes" id="UP000076532"/>
    </source>
</evidence>
<evidence type="ECO:0000313" key="2">
    <source>
        <dbReference type="EMBL" id="KZP19907.1"/>
    </source>
</evidence>
<name>A0A166IK01_9AGAM</name>
<dbReference type="OrthoDB" id="2693103at2759"/>
<dbReference type="AlphaFoldDB" id="A0A166IK01"/>
<sequence length="109" mass="11735">MYMRFRGGGVGHRYARPSEHLLGETDELIVEDKDDVLLPEANLAGAGSDSEAHTDSEGDVPEGSEEDDDDDDDGDEGYDSNEADQGLGAEDGDGEGQDDPHEDEQYADM</sequence>
<feature type="compositionally biased region" description="Gly residues" evidence="1">
    <location>
        <begin position="1"/>
        <end position="11"/>
    </location>
</feature>
<keyword evidence="3" id="KW-1185">Reference proteome</keyword>